<evidence type="ECO:0000313" key="2">
    <source>
        <dbReference type="EMBL" id="MEN7547802.1"/>
    </source>
</evidence>
<dbReference type="AlphaFoldDB" id="A0AAW9RVV4"/>
<organism evidence="2 3">
    <name type="scientific">Rapidithrix thailandica</name>
    <dbReference type="NCBI Taxonomy" id="413964"/>
    <lineage>
        <taxon>Bacteria</taxon>
        <taxon>Pseudomonadati</taxon>
        <taxon>Bacteroidota</taxon>
        <taxon>Cytophagia</taxon>
        <taxon>Cytophagales</taxon>
        <taxon>Flammeovirgaceae</taxon>
        <taxon>Rapidithrix</taxon>
    </lineage>
</organism>
<keyword evidence="3" id="KW-1185">Reference proteome</keyword>
<proteinExistence type="predicted"/>
<feature type="coiled-coil region" evidence="1">
    <location>
        <begin position="12"/>
        <end position="46"/>
    </location>
</feature>
<sequence length="369" mass="42694">MVDVIKEIKLYNSIAKEKRKKYTLTVEELEENLALSRGSLNVINQKKLNFSAFALWIAVARCWTSKELTDPELERKSNGFALLYGDMLSEEKFALISSGIEPVRDFSKTSGIGQIAQGVNFLFAQEILKFPIVVDFESFIKNKNSHAEITGPRPDFILHKDNTVENNIALLESKGQYNPPLTSSTKIVLKKALKQCENGRLIISNNLPMYNISKTFGTAVIFYNEQSSESSKIQYVDPEYPNENSTNNLDLIRYHYASWFFIMKNFVIYKKLINNEFLVESDIKKARKKKIFGQPFYLFKYNAEERFEGYGFDYGLRVEVVDVLMGKKQKFNEIQFDINIKDTQKNNFEYFKDGTIIYFGSEKMGKTYI</sequence>
<keyword evidence="1" id="KW-0175">Coiled coil</keyword>
<dbReference type="RefSeq" id="WP_346820590.1">
    <property type="nucleotide sequence ID" value="NZ_JBDKWZ010000004.1"/>
</dbReference>
<protein>
    <recommendedName>
        <fullName evidence="4">Restriction endonuclease</fullName>
    </recommendedName>
</protein>
<name>A0AAW9RVV4_9BACT</name>
<evidence type="ECO:0008006" key="4">
    <source>
        <dbReference type="Google" id="ProtNLM"/>
    </source>
</evidence>
<dbReference type="EMBL" id="JBDKWZ010000004">
    <property type="protein sequence ID" value="MEN7547802.1"/>
    <property type="molecule type" value="Genomic_DNA"/>
</dbReference>
<evidence type="ECO:0000313" key="3">
    <source>
        <dbReference type="Proteomes" id="UP001403385"/>
    </source>
</evidence>
<reference evidence="2 3" key="1">
    <citation type="submission" date="2024-04" db="EMBL/GenBank/DDBJ databases">
        <title>Novel genus in family Flammeovirgaceae.</title>
        <authorList>
            <person name="Nguyen T.H."/>
            <person name="Vuong T.Q."/>
            <person name="Le H."/>
            <person name="Kim S.-G."/>
        </authorList>
    </citation>
    <scope>NUCLEOTIDE SEQUENCE [LARGE SCALE GENOMIC DNA]</scope>
    <source>
        <strain evidence="2 3">JCM 23209</strain>
    </source>
</reference>
<gene>
    <name evidence="2" type="ORF">AAG747_07775</name>
</gene>
<dbReference type="Proteomes" id="UP001403385">
    <property type="component" value="Unassembled WGS sequence"/>
</dbReference>
<evidence type="ECO:0000256" key="1">
    <source>
        <dbReference type="SAM" id="Coils"/>
    </source>
</evidence>
<accession>A0AAW9RVV4</accession>
<comment type="caution">
    <text evidence="2">The sequence shown here is derived from an EMBL/GenBank/DDBJ whole genome shotgun (WGS) entry which is preliminary data.</text>
</comment>